<evidence type="ECO:0000256" key="1">
    <source>
        <dbReference type="ARBA" id="ARBA00022491"/>
    </source>
</evidence>
<keyword evidence="2" id="KW-0805">Transcription regulation</keyword>
<organism evidence="6">
    <name type="scientific">uncultured Eubacteriales bacterium</name>
    <dbReference type="NCBI Taxonomy" id="172733"/>
    <lineage>
        <taxon>Bacteria</taxon>
        <taxon>Bacillati</taxon>
        <taxon>Bacillota</taxon>
        <taxon>Clostridia</taxon>
        <taxon>Eubacteriales</taxon>
        <taxon>environmental samples</taxon>
    </lineage>
</organism>
<dbReference type="GO" id="GO:0003677">
    <property type="term" value="F:DNA binding"/>
    <property type="evidence" value="ECO:0007669"/>
    <property type="project" value="UniProtKB-KW"/>
</dbReference>
<dbReference type="SUPFAM" id="SSF55136">
    <property type="entry name" value="Probable bacterial effector-binding domain"/>
    <property type="match status" value="1"/>
</dbReference>
<evidence type="ECO:0000256" key="2">
    <source>
        <dbReference type="ARBA" id="ARBA00023015"/>
    </source>
</evidence>
<dbReference type="InterPro" id="IPR047057">
    <property type="entry name" value="MerR_fam"/>
</dbReference>
<dbReference type="AlphaFoldDB" id="A0A212KJR1"/>
<dbReference type="EMBL" id="FLUN01000001">
    <property type="protein sequence ID" value="SBW11897.1"/>
    <property type="molecule type" value="Genomic_DNA"/>
</dbReference>
<evidence type="ECO:0000256" key="4">
    <source>
        <dbReference type="ARBA" id="ARBA00023163"/>
    </source>
</evidence>
<protein>
    <recommendedName>
        <fullName evidence="5">HTH merR-type domain-containing protein</fullName>
    </recommendedName>
</protein>
<dbReference type="InterPro" id="IPR011256">
    <property type="entry name" value="Reg_factor_effector_dom_sf"/>
</dbReference>
<dbReference type="Gene3D" id="3.20.80.10">
    <property type="entry name" value="Regulatory factor, effector binding domain"/>
    <property type="match status" value="1"/>
</dbReference>
<keyword evidence="1" id="KW-0678">Repressor</keyword>
<gene>
    <name evidence="6" type="ORF">KL86CLO1_13428</name>
</gene>
<evidence type="ECO:0000256" key="3">
    <source>
        <dbReference type="ARBA" id="ARBA00023125"/>
    </source>
</evidence>
<dbReference type="SUPFAM" id="SSF46955">
    <property type="entry name" value="Putative DNA-binding domain"/>
    <property type="match status" value="1"/>
</dbReference>
<dbReference type="PANTHER" id="PTHR30204">
    <property type="entry name" value="REDOX-CYCLING DRUG-SENSING TRANSCRIPTIONAL ACTIVATOR SOXR"/>
    <property type="match status" value="1"/>
</dbReference>
<accession>A0A212KJR1</accession>
<feature type="domain" description="HTH merR-type" evidence="5">
    <location>
        <begin position="7"/>
        <end position="77"/>
    </location>
</feature>
<sequence>MKKYEGLFQIGEVALLCGITRKMILNYEDLGLLAPTTADIASGYRYYDIRAISKVQTILDLRQVGMSLPEIGQYLNGGLSAESKIAALEEQKRQLDFMLAEMKARAVKSDEYAIEEIFLPETVCICTDYVAADIEDGLSAYIAAYETCINRRIPFAATSYHFCEFPEDILSDEFFKTENIPMCICISVDRKKAPSDAVIYPECWALSLIYRGAYENSVFAYEQLQKYISEHEIQGYGYPRELYVQGDFDADSEENLVRIVVPVMSKENGDFL</sequence>
<proteinExistence type="predicted"/>
<dbReference type="SMART" id="SM00422">
    <property type="entry name" value="HTH_MERR"/>
    <property type="match status" value="1"/>
</dbReference>
<reference evidence="6" key="1">
    <citation type="submission" date="2016-04" db="EMBL/GenBank/DDBJ databases">
        <authorList>
            <person name="Evans L.H."/>
            <person name="Alamgir A."/>
            <person name="Owens N."/>
            <person name="Weber N.D."/>
            <person name="Virtaneva K."/>
            <person name="Barbian K."/>
            <person name="Babar A."/>
            <person name="Rosenke K."/>
        </authorList>
    </citation>
    <scope>NUCLEOTIDE SEQUENCE</scope>
    <source>
        <strain evidence="6">86</strain>
    </source>
</reference>
<dbReference type="Gene3D" id="1.10.1660.10">
    <property type="match status" value="1"/>
</dbReference>
<evidence type="ECO:0000313" key="6">
    <source>
        <dbReference type="EMBL" id="SBW11897.1"/>
    </source>
</evidence>
<dbReference type="PANTHER" id="PTHR30204:SF69">
    <property type="entry name" value="MERR-FAMILY TRANSCRIPTIONAL REGULATOR"/>
    <property type="match status" value="1"/>
</dbReference>
<dbReference type="CDD" id="cd00592">
    <property type="entry name" value="HTH_MerR-like"/>
    <property type="match status" value="1"/>
</dbReference>
<evidence type="ECO:0000259" key="5">
    <source>
        <dbReference type="PROSITE" id="PS50937"/>
    </source>
</evidence>
<dbReference type="GO" id="GO:0003700">
    <property type="term" value="F:DNA-binding transcription factor activity"/>
    <property type="evidence" value="ECO:0007669"/>
    <property type="project" value="InterPro"/>
</dbReference>
<dbReference type="PROSITE" id="PS50937">
    <property type="entry name" value="HTH_MERR_2"/>
    <property type="match status" value="1"/>
</dbReference>
<dbReference type="InterPro" id="IPR009061">
    <property type="entry name" value="DNA-bd_dom_put_sf"/>
</dbReference>
<keyword evidence="4" id="KW-0804">Transcription</keyword>
<keyword evidence="3" id="KW-0238">DNA-binding</keyword>
<dbReference type="InterPro" id="IPR000551">
    <property type="entry name" value="MerR-type_HTH_dom"/>
</dbReference>
<dbReference type="Pfam" id="PF13411">
    <property type="entry name" value="MerR_1"/>
    <property type="match status" value="1"/>
</dbReference>
<name>A0A212KJR1_9FIRM</name>